<evidence type="ECO:0000259" key="18">
    <source>
        <dbReference type="Pfam" id="PF00884"/>
    </source>
</evidence>
<dbReference type="InterPro" id="IPR000917">
    <property type="entry name" value="Sulfatase_N"/>
</dbReference>
<dbReference type="GO" id="GO:0043202">
    <property type="term" value="C:lysosomal lumen"/>
    <property type="evidence" value="ECO:0007669"/>
    <property type="project" value="UniProtKB-ARBA"/>
</dbReference>
<evidence type="ECO:0000256" key="7">
    <source>
        <dbReference type="ARBA" id="ARBA00022837"/>
    </source>
</evidence>
<evidence type="ECO:0000313" key="19">
    <source>
        <dbReference type="EMBL" id="PIK56509.1"/>
    </source>
</evidence>
<keyword evidence="6" id="KW-0378">Hydrolase</keyword>
<evidence type="ECO:0000256" key="8">
    <source>
        <dbReference type="ARBA" id="ARBA00023145"/>
    </source>
</evidence>
<protein>
    <recommendedName>
        <fullName evidence="16">Iduronate 2-sulfatase</fullName>
        <ecNumber evidence="15">3.1.6.13</ecNumber>
    </recommendedName>
    <alternativeName>
        <fullName evidence="17">Alpha-L-iduronate sulfate sulfatase</fullName>
    </alternativeName>
</protein>
<keyword evidence="20" id="KW-1185">Reference proteome</keyword>
<evidence type="ECO:0000256" key="12">
    <source>
        <dbReference type="ARBA" id="ARBA00050460"/>
    </source>
</evidence>
<evidence type="ECO:0000256" key="13">
    <source>
        <dbReference type="ARBA" id="ARBA00056350"/>
    </source>
</evidence>
<keyword evidence="10" id="KW-0325">Glycoprotein</keyword>
<keyword evidence="5" id="KW-0732">Signal</keyword>
<accession>A0A2G8L8C1</accession>
<evidence type="ECO:0000256" key="17">
    <source>
        <dbReference type="ARBA" id="ARBA00081076"/>
    </source>
</evidence>
<keyword evidence="9" id="KW-1015">Disulfide bond</keyword>
<evidence type="ECO:0000256" key="10">
    <source>
        <dbReference type="ARBA" id="ARBA00023180"/>
    </source>
</evidence>
<reference evidence="19 20" key="1">
    <citation type="journal article" date="2017" name="PLoS Biol.">
        <title>The sea cucumber genome provides insights into morphological evolution and visceral regeneration.</title>
        <authorList>
            <person name="Zhang X."/>
            <person name="Sun L."/>
            <person name="Yuan J."/>
            <person name="Sun Y."/>
            <person name="Gao Y."/>
            <person name="Zhang L."/>
            <person name="Li S."/>
            <person name="Dai H."/>
            <person name="Hamel J.F."/>
            <person name="Liu C."/>
            <person name="Yu Y."/>
            <person name="Liu S."/>
            <person name="Lin W."/>
            <person name="Guo K."/>
            <person name="Jin S."/>
            <person name="Xu P."/>
            <person name="Storey K.B."/>
            <person name="Huan P."/>
            <person name="Zhang T."/>
            <person name="Zhou Y."/>
            <person name="Zhang J."/>
            <person name="Lin C."/>
            <person name="Li X."/>
            <person name="Xing L."/>
            <person name="Huo D."/>
            <person name="Sun M."/>
            <person name="Wang L."/>
            <person name="Mercier A."/>
            <person name="Li F."/>
            <person name="Yang H."/>
            <person name="Xiang J."/>
        </authorList>
    </citation>
    <scope>NUCLEOTIDE SEQUENCE [LARGE SCALE GENOMIC DNA]</scope>
    <source>
        <strain evidence="19">Shaxun</strain>
        <tissue evidence="19">Muscle</tissue>
    </source>
</reference>
<dbReference type="EMBL" id="MRZV01000173">
    <property type="protein sequence ID" value="PIK56509.1"/>
    <property type="molecule type" value="Genomic_DNA"/>
</dbReference>
<dbReference type="FunFam" id="3.40.720.10:FF:000027">
    <property type="entry name" value="iduronate 2-sulfatase"/>
    <property type="match status" value="1"/>
</dbReference>
<comment type="similarity">
    <text evidence="3">Belongs to the sulfatase family.</text>
</comment>
<evidence type="ECO:0000256" key="1">
    <source>
        <dbReference type="ARBA" id="ARBA00001913"/>
    </source>
</evidence>
<dbReference type="PANTHER" id="PTHR45953:SF1">
    <property type="entry name" value="IDURONATE 2-SULFATASE"/>
    <property type="match status" value="1"/>
</dbReference>
<dbReference type="Gene3D" id="3.40.720.10">
    <property type="entry name" value="Alkaline Phosphatase, subunit A"/>
    <property type="match status" value="1"/>
</dbReference>
<evidence type="ECO:0000256" key="5">
    <source>
        <dbReference type="ARBA" id="ARBA00022729"/>
    </source>
</evidence>
<dbReference type="GO" id="GO:0004423">
    <property type="term" value="F:iduronate-2-sulfatase activity"/>
    <property type="evidence" value="ECO:0007669"/>
    <property type="project" value="UniProtKB-EC"/>
</dbReference>
<feature type="domain" description="Sulfatase N-terminal" evidence="18">
    <location>
        <begin position="35"/>
        <end position="422"/>
    </location>
</feature>
<comment type="subunit">
    <text evidence="14">Monomer. The 58-kDa mature form is composed of two chains resulting from proteolitic processing, the 42-kDa chain and the 14-kDa chain that remain stably associated and form the 58-kDa intermediate form which is enzymatically active.</text>
</comment>
<evidence type="ECO:0000256" key="4">
    <source>
        <dbReference type="ARBA" id="ARBA00022723"/>
    </source>
</evidence>
<dbReference type="Proteomes" id="UP000230750">
    <property type="component" value="Unassembled WGS sequence"/>
</dbReference>
<evidence type="ECO:0000256" key="11">
    <source>
        <dbReference type="ARBA" id="ARBA00023228"/>
    </source>
</evidence>
<keyword evidence="11" id="KW-0458">Lysosome</keyword>
<dbReference type="GO" id="GO:1901136">
    <property type="term" value="P:carbohydrate derivative catabolic process"/>
    <property type="evidence" value="ECO:0007669"/>
    <property type="project" value="UniProtKB-ARBA"/>
</dbReference>
<comment type="caution">
    <text evidence="19">The sequence shown here is derived from an EMBL/GenBank/DDBJ whole genome shotgun (WGS) entry which is preliminary data.</text>
</comment>
<dbReference type="STRING" id="307972.A0A2G8L8C1"/>
<dbReference type="EC" id="3.1.6.13" evidence="15"/>
<dbReference type="SUPFAM" id="SSF53649">
    <property type="entry name" value="Alkaline phosphatase-like"/>
    <property type="match status" value="1"/>
</dbReference>
<dbReference type="InterPro" id="IPR017850">
    <property type="entry name" value="Alkaline_phosphatase_core_sf"/>
</dbReference>
<evidence type="ECO:0000256" key="16">
    <source>
        <dbReference type="ARBA" id="ARBA00068336"/>
    </source>
</evidence>
<comment type="cofactor">
    <cofactor evidence="1">
        <name>Ca(2+)</name>
        <dbReference type="ChEBI" id="CHEBI:29108"/>
    </cofactor>
</comment>
<dbReference type="InterPro" id="IPR035874">
    <property type="entry name" value="IDS"/>
</dbReference>
<dbReference type="CDD" id="cd16030">
    <property type="entry name" value="iduronate-2-sulfatase"/>
    <property type="match status" value="1"/>
</dbReference>
<comment type="subcellular location">
    <subcellularLocation>
        <location evidence="2">Lysosome</location>
    </subcellularLocation>
</comment>
<keyword evidence="4" id="KW-0479">Metal-binding</keyword>
<evidence type="ECO:0000256" key="14">
    <source>
        <dbReference type="ARBA" id="ARBA00062513"/>
    </source>
</evidence>
<dbReference type="Pfam" id="PF00884">
    <property type="entry name" value="Sulfatase"/>
    <property type="match status" value="1"/>
</dbReference>
<evidence type="ECO:0000256" key="3">
    <source>
        <dbReference type="ARBA" id="ARBA00008779"/>
    </source>
</evidence>
<evidence type="ECO:0000256" key="6">
    <source>
        <dbReference type="ARBA" id="ARBA00022801"/>
    </source>
</evidence>
<name>A0A2G8L8C1_STIJA</name>
<proteinExistence type="inferred from homology"/>
<evidence type="ECO:0000256" key="15">
    <source>
        <dbReference type="ARBA" id="ARBA00066413"/>
    </source>
</evidence>
<dbReference type="GO" id="GO:0046872">
    <property type="term" value="F:metal ion binding"/>
    <property type="evidence" value="ECO:0007669"/>
    <property type="project" value="UniProtKB-KW"/>
</dbReference>
<sequence length="564" mass="63834">MPQMFCQVAIHICECFVPYAGKLRRFFLHPAEGRPNVLFLVVDDLRPELGCYGSPVITPNIDQLAIQSIRFTNAHAQQALCAPSRASFLTSRRPDTTKVYDLDTYWRNAGGNFTTLPQYFKENGYFTASMGKVFHNGTASNETDDYPYSWSVPAYHPSTTKYKRKKVCLSPDGTRHEYLLCPVDVSQQPEGTLPDIQLADNAISMIRNMSSGLKSTNASSHLPFFLGLGFYKPHVPFKFPKEFLSLYPIETIKMATNKNLPASLPDVAFETYSSLREREDIAALNLSFPYGPMPDKYHLLIRQHYYAAVSYVDAMIGRVLNALEQSSLADNTIIVLIGDHGWQLGEHSEFAKFSNYALATRVPLLIHVPPLLKTSFYQKKLTTFHFQDVFQNMPQQTEGSGKVSNAFVELVDIFPTIVDLAGLPSVSECPSVSHEIQLCTEGTSLLPLIKPVSAGAESMWKNCTFSQYPRPDIQPKNNTDVPKLKDIRIMGYTLQTKYYRFAEWLGFDTNTSKPDWSNVYARELYDLEKDVEENNNVADEPQYQLIIKNLTKALQKGWRNCKPL</sequence>
<dbReference type="PANTHER" id="PTHR45953">
    <property type="entry name" value="IDURONATE 2-SULFATASE"/>
    <property type="match status" value="1"/>
</dbReference>
<gene>
    <name evidence="19" type="ORF">BSL78_06578</name>
</gene>
<evidence type="ECO:0000313" key="20">
    <source>
        <dbReference type="Proteomes" id="UP000230750"/>
    </source>
</evidence>
<comment type="function">
    <text evidence="13">Lysosomal enzyme involved in the degradation pathway of dermatan sulfate and heparan sulfate.</text>
</comment>
<evidence type="ECO:0000256" key="9">
    <source>
        <dbReference type="ARBA" id="ARBA00023157"/>
    </source>
</evidence>
<dbReference type="AlphaFoldDB" id="A0A2G8L8C1"/>
<keyword evidence="8" id="KW-0865">Zymogen</keyword>
<evidence type="ECO:0000256" key="2">
    <source>
        <dbReference type="ARBA" id="ARBA00004371"/>
    </source>
</evidence>
<comment type="catalytic activity">
    <reaction evidence="12">
        <text>Hydrolysis of the 2-sulfate groups of the L-iduronate 2-sulfate units of dermatan sulfate, heparan sulfate and heparin.</text>
        <dbReference type="EC" id="3.1.6.13"/>
    </reaction>
</comment>
<organism evidence="19 20">
    <name type="scientific">Stichopus japonicus</name>
    <name type="common">Sea cucumber</name>
    <dbReference type="NCBI Taxonomy" id="307972"/>
    <lineage>
        <taxon>Eukaryota</taxon>
        <taxon>Metazoa</taxon>
        <taxon>Echinodermata</taxon>
        <taxon>Eleutherozoa</taxon>
        <taxon>Echinozoa</taxon>
        <taxon>Holothuroidea</taxon>
        <taxon>Aspidochirotacea</taxon>
        <taxon>Aspidochirotida</taxon>
        <taxon>Stichopodidae</taxon>
        <taxon>Apostichopus</taxon>
    </lineage>
</organism>
<dbReference type="OrthoDB" id="96314at2759"/>
<keyword evidence="7" id="KW-0106">Calcium</keyword>